<dbReference type="FunFam" id="3.40.630.30:FF:000037">
    <property type="entry name" value="N-alpha-acetyltransferase daf-31-like"/>
    <property type="match status" value="1"/>
</dbReference>
<dbReference type="OrthoDB" id="25586at2759"/>
<dbReference type="VEuPathDB" id="ToxoDB:EAH_00049620"/>
<organism evidence="6 7">
    <name type="scientific">Eimeria acervulina</name>
    <name type="common">Coccidian parasite</name>
    <dbReference type="NCBI Taxonomy" id="5801"/>
    <lineage>
        <taxon>Eukaryota</taxon>
        <taxon>Sar</taxon>
        <taxon>Alveolata</taxon>
        <taxon>Apicomplexa</taxon>
        <taxon>Conoidasida</taxon>
        <taxon>Coccidia</taxon>
        <taxon>Eucoccidiorida</taxon>
        <taxon>Eimeriorina</taxon>
        <taxon>Eimeriidae</taxon>
        <taxon>Eimeria</taxon>
    </lineage>
</organism>
<dbReference type="OMA" id="LPENYFM"/>
<feature type="compositionally biased region" description="Low complexity" evidence="4">
    <location>
        <begin position="175"/>
        <end position="233"/>
    </location>
</feature>
<dbReference type="RefSeq" id="XP_013246792.1">
    <property type="nucleotide sequence ID" value="XM_013391338.1"/>
</dbReference>
<accession>U6GX59</accession>
<feature type="region of interest" description="Disordered" evidence="4">
    <location>
        <begin position="160"/>
        <end position="240"/>
    </location>
</feature>
<evidence type="ECO:0000313" key="7">
    <source>
        <dbReference type="Proteomes" id="UP000018050"/>
    </source>
</evidence>
<comment type="similarity">
    <text evidence="3">Belongs to the acetyltransferase family. ARD1 subfamily.</text>
</comment>
<evidence type="ECO:0000256" key="4">
    <source>
        <dbReference type="SAM" id="MobiDB-lite"/>
    </source>
</evidence>
<name>U6GX59_EIMAC</name>
<dbReference type="GO" id="GO:1990190">
    <property type="term" value="F:protein-N-terminal-glutamate acetyltransferase activity"/>
    <property type="evidence" value="ECO:0007669"/>
    <property type="project" value="TreeGrafter"/>
</dbReference>
<evidence type="ECO:0000256" key="2">
    <source>
        <dbReference type="ARBA" id="ARBA00023315"/>
    </source>
</evidence>
<dbReference type="InterPro" id="IPR045047">
    <property type="entry name" value="Ard1-like"/>
</dbReference>
<dbReference type="InterPro" id="IPR016181">
    <property type="entry name" value="Acyl_CoA_acyltransferase"/>
</dbReference>
<evidence type="ECO:0000259" key="5">
    <source>
        <dbReference type="PROSITE" id="PS51186"/>
    </source>
</evidence>
<sequence>MCSLVRHSDVFDLFEMQHVNFVNLPENYVMKYYFFHALSWPQLPTVAEDSQGKIVGYVLAKLEDENQQGQKPHGHVTSVAVLRQNRKLGLASKLMTLSQRAMQDVFSAEFAALHVRVTNRAAFALYSKTLGYRVHDIDKEYYADKEDAFNMRNYFNKDKVGKGRRKEAEKETEEAAAGGASETSAAAAEQTPAAAATAAAAKGTAAAAAPEQQAAAAAQQSTSTTAGAGSSGSKNRRKKR</sequence>
<feature type="domain" description="N-acetyltransferase" evidence="5">
    <location>
        <begin position="1"/>
        <end position="156"/>
    </location>
</feature>
<dbReference type="EMBL" id="HG673611">
    <property type="protein sequence ID" value="CDI84177.1"/>
    <property type="molecule type" value="Genomic_DNA"/>
</dbReference>
<keyword evidence="2" id="KW-0012">Acyltransferase</keyword>
<evidence type="ECO:0000313" key="6">
    <source>
        <dbReference type="EMBL" id="CDI84177.1"/>
    </source>
</evidence>
<dbReference type="Gene3D" id="3.40.630.30">
    <property type="match status" value="1"/>
</dbReference>
<reference evidence="6" key="2">
    <citation type="submission" date="2013-10" db="EMBL/GenBank/DDBJ databases">
        <authorList>
            <person name="Aslett M."/>
        </authorList>
    </citation>
    <scope>NUCLEOTIDE SEQUENCE</scope>
    <source>
        <strain evidence="6">Houghton</strain>
    </source>
</reference>
<dbReference type="Proteomes" id="UP000018050">
    <property type="component" value="Unassembled WGS sequence"/>
</dbReference>
<dbReference type="PROSITE" id="PS51186">
    <property type="entry name" value="GNAT"/>
    <property type="match status" value="1"/>
</dbReference>
<dbReference type="AlphaFoldDB" id="U6GX59"/>
<dbReference type="GO" id="GO:0031415">
    <property type="term" value="C:NatA complex"/>
    <property type="evidence" value="ECO:0007669"/>
    <property type="project" value="InterPro"/>
</dbReference>
<feature type="compositionally biased region" description="Basic and acidic residues" evidence="4">
    <location>
        <begin position="160"/>
        <end position="169"/>
    </location>
</feature>
<protein>
    <submittedName>
        <fullName evidence="6">N-terminal acetyltransferase complex subunit ARD1, putative</fullName>
    </submittedName>
</protein>
<dbReference type="PANTHER" id="PTHR23091:SF4">
    <property type="entry name" value="N-TERMINAL AMINO-ACID N(ALPHA)-ACETYLTRANSFERASE NATA"/>
    <property type="match status" value="1"/>
</dbReference>
<dbReference type="PANTHER" id="PTHR23091">
    <property type="entry name" value="N-TERMINAL ACETYLTRANSFERASE"/>
    <property type="match status" value="1"/>
</dbReference>
<evidence type="ECO:0000256" key="1">
    <source>
        <dbReference type="ARBA" id="ARBA00022679"/>
    </source>
</evidence>
<reference evidence="6" key="1">
    <citation type="submission" date="2013-10" db="EMBL/GenBank/DDBJ databases">
        <title>Genomic analysis of the causative agents of coccidiosis in chickens.</title>
        <authorList>
            <person name="Reid A.J."/>
            <person name="Blake D."/>
            <person name="Billington K."/>
            <person name="Browne H."/>
            <person name="Dunn M."/>
            <person name="Hung S."/>
            <person name="Kawahara F."/>
            <person name="Miranda-Saavedra D."/>
            <person name="Mourier T."/>
            <person name="Nagra H."/>
            <person name="Otto T.D."/>
            <person name="Rawlings N."/>
            <person name="Sanchez A."/>
            <person name="Sanders M."/>
            <person name="Subramaniam C."/>
            <person name="Tay Y."/>
            <person name="Dear P."/>
            <person name="Doerig C."/>
            <person name="Gruber A."/>
            <person name="Parkinson J."/>
            <person name="Shirley M."/>
            <person name="Wan K.L."/>
            <person name="Berriman M."/>
            <person name="Tomley F."/>
            <person name="Pain A."/>
        </authorList>
    </citation>
    <scope>NUCLEOTIDE SEQUENCE</scope>
    <source>
        <strain evidence="6">Houghton</strain>
    </source>
</reference>
<dbReference type="SUPFAM" id="SSF55729">
    <property type="entry name" value="Acyl-CoA N-acyltransferases (Nat)"/>
    <property type="match status" value="1"/>
</dbReference>
<proteinExistence type="inferred from homology"/>
<keyword evidence="1 6" id="KW-0808">Transferase</keyword>
<keyword evidence="7" id="KW-1185">Reference proteome</keyword>
<dbReference type="GO" id="GO:1990189">
    <property type="term" value="F:protein N-terminal-serine acetyltransferase activity"/>
    <property type="evidence" value="ECO:0007669"/>
    <property type="project" value="TreeGrafter"/>
</dbReference>
<dbReference type="InterPro" id="IPR000182">
    <property type="entry name" value="GNAT_dom"/>
</dbReference>
<dbReference type="Pfam" id="PF00583">
    <property type="entry name" value="Acetyltransf_1"/>
    <property type="match status" value="1"/>
</dbReference>
<dbReference type="CDD" id="cd04301">
    <property type="entry name" value="NAT_SF"/>
    <property type="match status" value="1"/>
</dbReference>
<evidence type="ECO:0000256" key="3">
    <source>
        <dbReference type="ARBA" id="ARBA00025786"/>
    </source>
</evidence>
<dbReference type="GeneID" id="25273032"/>
<gene>
    <name evidence="6" type="ORF">EAH_00049620</name>
</gene>